<evidence type="ECO:0000313" key="12">
    <source>
        <dbReference type="Proteomes" id="UP001165063"/>
    </source>
</evidence>
<dbReference type="InterPro" id="IPR018095">
    <property type="entry name" value="Thymidylate_kin_CS"/>
</dbReference>
<evidence type="ECO:0000256" key="3">
    <source>
        <dbReference type="ARBA" id="ARBA00012980"/>
    </source>
</evidence>
<dbReference type="EC" id="2.7.4.9" evidence="3"/>
<dbReference type="InterPro" id="IPR027417">
    <property type="entry name" value="P-loop_NTPase"/>
</dbReference>
<dbReference type="GO" id="GO:0006227">
    <property type="term" value="P:dUDP biosynthetic process"/>
    <property type="evidence" value="ECO:0007669"/>
    <property type="project" value="TreeGrafter"/>
</dbReference>
<dbReference type="AlphaFoldDB" id="A0A9W6Z2J1"/>
<gene>
    <name evidence="11" type="ORF">Amon01_000708200</name>
</gene>
<keyword evidence="5" id="KW-0808">Transferase</keyword>
<evidence type="ECO:0000256" key="6">
    <source>
        <dbReference type="ARBA" id="ARBA00022727"/>
    </source>
</evidence>
<evidence type="ECO:0000256" key="8">
    <source>
        <dbReference type="ARBA" id="ARBA00022777"/>
    </source>
</evidence>
<dbReference type="NCBIfam" id="TIGR00041">
    <property type="entry name" value="DTMP_kinase"/>
    <property type="match status" value="1"/>
</dbReference>
<accession>A0A9W6Z2J1</accession>
<dbReference type="GO" id="GO:0005634">
    <property type="term" value="C:nucleus"/>
    <property type="evidence" value="ECO:0007669"/>
    <property type="project" value="TreeGrafter"/>
</dbReference>
<dbReference type="InterPro" id="IPR018094">
    <property type="entry name" value="Thymidylate_kinase"/>
</dbReference>
<evidence type="ECO:0000256" key="7">
    <source>
        <dbReference type="ARBA" id="ARBA00022741"/>
    </source>
</evidence>
<evidence type="ECO:0000313" key="11">
    <source>
        <dbReference type="EMBL" id="GMG49191.1"/>
    </source>
</evidence>
<dbReference type="EMBL" id="BSXU01004958">
    <property type="protein sequence ID" value="GMG49191.1"/>
    <property type="molecule type" value="Genomic_DNA"/>
</dbReference>
<dbReference type="Pfam" id="PF02223">
    <property type="entry name" value="Thymidylate_kin"/>
    <property type="match status" value="1"/>
</dbReference>
<dbReference type="GO" id="GO:0005524">
    <property type="term" value="F:ATP binding"/>
    <property type="evidence" value="ECO:0007669"/>
    <property type="project" value="UniProtKB-KW"/>
</dbReference>
<dbReference type="PANTHER" id="PTHR10344">
    <property type="entry name" value="THYMIDYLATE KINASE"/>
    <property type="match status" value="1"/>
</dbReference>
<comment type="similarity">
    <text evidence="2">Belongs to the thymidylate kinase family.</text>
</comment>
<keyword evidence="9" id="KW-0067">ATP-binding</keyword>
<dbReference type="Gene3D" id="3.40.50.300">
    <property type="entry name" value="P-loop containing nucleotide triphosphate hydrolases"/>
    <property type="match status" value="1"/>
</dbReference>
<organism evidence="11 12">
    <name type="scientific">Ambrosiozyma monospora</name>
    <name type="common">Yeast</name>
    <name type="synonym">Endomycopsis monosporus</name>
    <dbReference type="NCBI Taxonomy" id="43982"/>
    <lineage>
        <taxon>Eukaryota</taxon>
        <taxon>Fungi</taxon>
        <taxon>Dikarya</taxon>
        <taxon>Ascomycota</taxon>
        <taxon>Saccharomycotina</taxon>
        <taxon>Pichiomycetes</taxon>
        <taxon>Pichiales</taxon>
        <taxon>Pichiaceae</taxon>
        <taxon>Ambrosiozyma</taxon>
    </lineage>
</organism>
<dbReference type="GO" id="GO:0004798">
    <property type="term" value="F:dTMP kinase activity"/>
    <property type="evidence" value="ECO:0007669"/>
    <property type="project" value="UniProtKB-EC"/>
</dbReference>
<dbReference type="FunFam" id="3.40.50.300:FF:000679">
    <property type="entry name" value="Thymidylate kinase"/>
    <property type="match status" value="1"/>
</dbReference>
<dbReference type="OrthoDB" id="425602at2759"/>
<dbReference type="InterPro" id="IPR039430">
    <property type="entry name" value="Thymidylate_kin-like_dom"/>
</dbReference>
<feature type="domain" description="Thymidylate kinase-like" evidence="10">
    <location>
        <begin position="9"/>
        <end position="187"/>
    </location>
</feature>
<protein>
    <recommendedName>
        <fullName evidence="4">Thymidylate kinase</fullName>
        <ecNumber evidence="3">2.7.4.9</ecNumber>
    </recommendedName>
</protein>
<sequence>MTRGALVAIEGLDRTGKSTQTEILIKTLKQQGKAIELIKFPDRTTQIGQLINKYLTDKEFRLSDQSAHLLFSAKRWELVEKINNLLTQGVTVLLDRYVYSGVAYSAAKGLDFQWCLNPDLGLPKPDVVLFLKFKDDGNMKRGGFGEERYEVDEFQKKVKVMFERFDGDNNWRNLYVDGKSIEEVREEVWTHVVKYIDGLDTNVQLFK</sequence>
<name>A0A9W6Z2J1_AMBMO</name>
<dbReference type="HAMAP" id="MF_00165">
    <property type="entry name" value="Thymidylate_kinase"/>
    <property type="match status" value="1"/>
</dbReference>
<evidence type="ECO:0000256" key="9">
    <source>
        <dbReference type="ARBA" id="ARBA00022840"/>
    </source>
</evidence>
<comment type="caution">
    <text evidence="11">The sequence shown here is derived from an EMBL/GenBank/DDBJ whole genome shotgun (WGS) entry which is preliminary data.</text>
</comment>
<dbReference type="CDD" id="cd01672">
    <property type="entry name" value="TMPK"/>
    <property type="match status" value="1"/>
</dbReference>
<evidence type="ECO:0000256" key="1">
    <source>
        <dbReference type="ARBA" id="ARBA00004992"/>
    </source>
</evidence>
<comment type="pathway">
    <text evidence="1">Pyrimidine metabolism; dTTP biosynthesis.</text>
</comment>
<dbReference type="GO" id="GO:0005829">
    <property type="term" value="C:cytosol"/>
    <property type="evidence" value="ECO:0007669"/>
    <property type="project" value="TreeGrafter"/>
</dbReference>
<keyword evidence="12" id="KW-1185">Reference proteome</keyword>
<proteinExistence type="inferred from homology"/>
<dbReference type="PANTHER" id="PTHR10344:SF1">
    <property type="entry name" value="THYMIDYLATE KINASE"/>
    <property type="match status" value="1"/>
</dbReference>
<keyword evidence="8" id="KW-0418">Kinase</keyword>
<evidence type="ECO:0000256" key="2">
    <source>
        <dbReference type="ARBA" id="ARBA00009776"/>
    </source>
</evidence>
<dbReference type="SUPFAM" id="SSF52540">
    <property type="entry name" value="P-loop containing nucleoside triphosphate hydrolases"/>
    <property type="match status" value="1"/>
</dbReference>
<dbReference type="GO" id="GO:0004550">
    <property type="term" value="F:nucleoside diphosphate kinase activity"/>
    <property type="evidence" value="ECO:0007669"/>
    <property type="project" value="TreeGrafter"/>
</dbReference>
<evidence type="ECO:0000259" key="10">
    <source>
        <dbReference type="Pfam" id="PF02223"/>
    </source>
</evidence>
<evidence type="ECO:0000256" key="4">
    <source>
        <dbReference type="ARBA" id="ARBA00017144"/>
    </source>
</evidence>
<reference evidence="11" key="1">
    <citation type="submission" date="2023-04" db="EMBL/GenBank/DDBJ databases">
        <title>Ambrosiozyma monospora NBRC 1965.</title>
        <authorList>
            <person name="Ichikawa N."/>
            <person name="Sato H."/>
            <person name="Tonouchi N."/>
        </authorList>
    </citation>
    <scope>NUCLEOTIDE SEQUENCE</scope>
    <source>
        <strain evidence="11">NBRC 1965</strain>
    </source>
</reference>
<dbReference type="PROSITE" id="PS01331">
    <property type="entry name" value="THYMIDYLATE_KINASE"/>
    <property type="match status" value="1"/>
</dbReference>
<dbReference type="GO" id="GO:0006233">
    <property type="term" value="P:dTDP biosynthetic process"/>
    <property type="evidence" value="ECO:0007669"/>
    <property type="project" value="InterPro"/>
</dbReference>
<keyword evidence="6" id="KW-0545">Nucleotide biosynthesis</keyword>
<dbReference type="Proteomes" id="UP001165063">
    <property type="component" value="Unassembled WGS sequence"/>
</dbReference>
<evidence type="ECO:0000256" key="5">
    <source>
        <dbReference type="ARBA" id="ARBA00022679"/>
    </source>
</evidence>
<dbReference type="GO" id="GO:0006235">
    <property type="term" value="P:dTTP biosynthetic process"/>
    <property type="evidence" value="ECO:0007669"/>
    <property type="project" value="TreeGrafter"/>
</dbReference>
<keyword evidence="7" id="KW-0547">Nucleotide-binding</keyword>